<gene>
    <name evidence="2" type="ORF">SAMN05216339_102251</name>
</gene>
<dbReference type="PANTHER" id="PTHR42695:SF5">
    <property type="entry name" value="GLUTAMINE AMIDOTRANSFERASE YLR126C-RELATED"/>
    <property type="match status" value="1"/>
</dbReference>
<dbReference type="CDD" id="cd01741">
    <property type="entry name" value="GATase1_1"/>
    <property type="match status" value="1"/>
</dbReference>
<dbReference type="PANTHER" id="PTHR42695">
    <property type="entry name" value="GLUTAMINE AMIDOTRANSFERASE YLR126C-RELATED"/>
    <property type="match status" value="1"/>
</dbReference>
<dbReference type="GO" id="GO:0005829">
    <property type="term" value="C:cytosol"/>
    <property type="evidence" value="ECO:0007669"/>
    <property type="project" value="TreeGrafter"/>
</dbReference>
<dbReference type="AlphaFoldDB" id="A0A1I7G6R6"/>
<organism evidence="2 3">
    <name type="scientific">Nitrosomonas eutropha</name>
    <dbReference type="NCBI Taxonomy" id="916"/>
    <lineage>
        <taxon>Bacteria</taxon>
        <taxon>Pseudomonadati</taxon>
        <taxon>Pseudomonadota</taxon>
        <taxon>Betaproteobacteria</taxon>
        <taxon>Nitrosomonadales</taxon>
        <taxon>Nitrosomonadaceae</taxon>
        <taxon>Nitrosomonas</taxon>
    </lineage>
</organism>
<protein>
    <submittedName>
        <fullName evidence="2">GMP synthase-Glutamine amidotransferase</fullName>
    </submittedName>
</protein>
<dbReference type="InterPro" id="IPR029062">
    <property type="entry name" value="Class_I_gatase-like"/>
</dbReference>
<keyword evidence="2" id="KW-0808">Transferase</keyword>
<keyword evidence="2" id="KW-0315">Glutamine amidotransferase</keyword>
<evidence type="ECO:0000313" key="2">
    <source>
        <dbReference type="EMBL" id="SFU44127.1"/>
    </source>
</evidence>
<dbReference type="Pfam" id="PF00117">
    <property type="entry name" value="GATase"/>
    <property type="match status" value="1"/>
</dbReference>
<proteinExistence type="predicted"/>
<dbReference type="PROSITE" id="PS51273">
    <property type="entry name" value="GATASE_TYPE_1"/>
    <property type="match status" value="1"/>
</dbReference>
<evidence type="ECO:0000313" key="3">
    <source>
        <dbReference type="Proteomes" id="UP000183926"/>
    </source>
</evidence>
<dbReference type="GO" id="GO:0016740">
    <property type="term" value="F:transferase activity"/>
    <property type="evidence" value="ECO:0007669"/>
    <property type="project" value="UniProtKB-KW"/>
</dbReference>
<accession>A0A1I7G6R6</accession>
<dbReference type="Gene3D" id="3.40.50.880">
    <property type="match status" value="1"/>
</dbReference>
<evidence type="ECO:0000259" key="1">
    <source>
        <dbReference type="Pfam" id="PF00117"/>
    </source>
</evidence>
<dbReference type="Proteomes" id="UP000183926">
    <property type="component" value="Unassembled WGS sequence"/>
</dbReference>
<reference evidence="2 3" key="1">
    <citation type="submission" date="2016-10" db="EMBL/GenBank/DDBJ databases">
        <authorList>
            <person name="de Groot N.N."/>
        </authorList>
    </citation>
    <scope>NUCLEOTIDE SEQUENCE [LARGE SCALE GENOMIC DNA]</scope>
    <source>
        <strain evidence="2 3">Nm24</strain>
    </source>
</reference>
<dbReference type="InterPro" id="IPR044992">
    <property type="entry name" value="ChyE-like"/>
</dbReference>
<dbReference type="SUPFAM" id="SSF52317">
    <property type="entry name" value="Class I glutamine amidotransferase-like"/>
    <property type="match status" value="1"/>
</dbReference>
<dbReference type="OrthoDB" id="9813383at2"/>
<dbReference type="InterPro" id="IPR017926">
    <property type="entry name" value="GATASE"/>
</dbReference>
<name>A0A1I7G6R6_9PROT</name>
<dbReference type="RefSeq" id="WP_074927476.1">
    <property type="nucleotide sequence ID" value="NZ_FPBL01000002.1"/>
</dbReference>
<sequence length="237" mass="26305">MKPVAILRFFPLEGPGYFATFLDHHHIPWQLICLDKGTRPPNNPREYSGLVLMGGPMSVHDDLPWINSVLSLIRQAVAADIPVLGHCLGGQLLSTALGGIVTSNPVKEIGWGQVRIEESTPIAQDWFGSDLSEFDAFHWHGETFSIPANAMRLLSSPYCPNQAFALGIHLGMQCHIEMTATMVKAWCKANADKLLHNHENPAVSSSEEIQTNLEERIMALQSVADRLYKKWITALKN</sequence>
<dbReference type="EMBL" id="FPBL01000002">
    <property type="protein sequence ID" value="SFU44127.1"/>
    <property type="molecule type" value="Genomic_DNA"/>
</dbReference>
<feature type="domain" description="Glutamine amidotransferase" evidence="1">
    <location>
        <begin position="46"/>
        <end position="179"/>
    </location>
</feature>